<dbReference type="PANTHER" id="PTHR36985">
    <property type="entry name" value="TRANSLOCATION AND ASSEMBLY MODULE SUBUNIT TAMB"/>
    <property type="match status" value="1"/>
</dbReference>
<evidence type="ECO:0000256" key="2">
    <source>
        <dbReference type="ARBA" id="ARBA00022692"/>
    </source>
</evidence>
<evidence type="ECO:0000313" key="8">
    <source>
        <dbReference type="EMBL" id="HIX56775.1"/>
    </source>
</evidence>
<dbReference type="InterPro" id="IPR007452">
    <property type="entry name" value="TamB_C"/>
</dbReference>
<proteinExistence type="predicted"/>
<evidence type="ECO:0000256" key="1">
    <source>
        <dbReference type="ARBA" id="ARBA00004167"/>
    </source>
</evidence>
<keyword evidence="3 6" id="KW-1133">Transmembrane helix</keyword>
<reference evidence="8" key="2">
    <citation type="submission" date="2021-04" db="EMBL/GenBank/DDBJ databases">
        <authorList>
            <person name="Gilroy R."/>
        </authorList>
    </citation>
    <scope>NUCLEOTIDE SEQUENCE</scope>
    <source>
        <strain evidence="8">USASDec5-558</strain>
    </source>
</reference>
<accession>A0A9D1WCX1</accession>
<feature type="non-terminal residue" evidence="8">
    <location>
        <position position="1639"/>
    </location>
</feature>
<feature type="transmembrane region" description="Helical" evidence="6">
    <location>
        <begin position="48"/>
        <end position="71"/>
    </location>
</feature>
<organism evidence="8 9">
    <name type="scientific">Candidatus Anaerobiospirillum pullistercoris</name>
    <dbReference type="NCBI Taxonomy" id="2838452"/>
    <lineage>
        <taxon>Bacteria</taxon>
        <taxon>Pseudomonadati</taxon>
        <taxon>Pseudomonadota</taxon>
        <taxon>Gammaproteobacteria</taxon>
        <taxon>Aeromonadales</taxon>
        <taxon>Succinivibrionaceae</taxon>
        <taxon>Anaerobiospirillum</taxon>
    </lineage>
</organism>
<comment type="caution">
    <text evidence="8">The sequence shown here is derived from an EMBL/GenBank/DDBJ whole genome shotgun (WGS) entry which is preliminary data.</text>
</comment>
<dbReference type="GO" id="GO:0005886">
    <property type="term" value="C:plasma membrane"/>
    <property type="evidence" value="ECO:0007669"/>
    <property type="project" value="InterPro"/>
</dbReference>
<evidence type="ECO:0000259" key="7">
    <source>
        <dbReference type="Pfam" id="PF04357"/>
    </source>
</evidence>
<feature type="region of interest" description="Disordered" evidence="5">
    <location>
        <begin position="1"/>
        <end position="32"/>
    </location>
</feature>
<dbReference type="GO" id="GO:0009306">
    <property type="term" value="P:protein secretion"/>
    <property type="evidence" value="ECO:0007669"/>
    <property type="project" value="InterPro"/>
</dbReference>
<dbReference type="Pfam" id="PF04357">
    <property type="entry name" value="TamB"/>
    <property type="match status" value="1"/>
</dbReference>
<protein>
    <submittedName>
        <fullName evidence="8">Translocation/assembly module TamB domain-containing protein</fullName>
    </submittedName>
</protein>
<reference evidence="8" key="1">
    <citation type="journal article" date="2021" name="PeerJ">
        <title>Extensive microbial diversity within the chicken gut microbiome revealed by metagenomics and culture.</title>
        <authorList>
            <person name="Gilroy R."/>
            <person name="Ravi A."/>
            <person name="Getino M."/>
            <person name="Pursley I."/>
            <person name="Horton D.L."/>
            <person name="Alikhan N.F."/>
            <person name="Baker D."/>
            <person name="Gharbi K."/>
            <person name="Hall N."/>
            <person name="Watson M."/>
            <person name="Adriaenssens E.M."/>
            <person name="Foster-Nyarko E."/>
            <person name="Jarju S."/>
            <person name="Secka A."/>
            <person name="Antonio M."/>
            <person name="Oren A."/>
            <person name="Chaudhuri R.R."/>
            <person name="La Ragione R."/>
            <person name="Hildebrand F."/>
            <person name="Pallen M.J."/>
        </authorList>
    </citation>
    <scope>NUCLEOTIDE SEQUENCE</scope>
    <source>
        <strain evidence="8">USASDec5-558</strain>
    </source>
</reference>
<dbReference type="EMBL" id="DXEV01000091">
    <property type="protein sequence ID" value="HIX56775.1"/>
    <property type="molecule type" value="Genomic_DNA"/>
</dbReference>
<name>A0A9D1WCX1_9GAMM</name>
<sequence>MASQEQRTSRIADRDPGTGAQNAALSGGDKNLHSRKPRRGILHTLCRLVKWTVALVLLLLLAVGGALYYFIFTLDGARTALTLAQKVIPQSIIIDTTIEGGSVYEGLQLGKTLVDVKDIVAINADDLVLKYDLQQLWEHKLFKVSQLESTNLSVALSDQIFAPKEQVEEEPTDPNAPPFRLVFPVDIDIDRFLVNGFNFSSQIVDVDLKKLDAVLWAKSDNIGINGADVDGITVHLKNQGDVEAQVAEAEAVTRAEEALAIKTGDQIVALSEIDQAVEAVVSAAQHGQSVEVVMLRAHNEQQAAQTEAELLSKVRPEVTELKEQYSDWTAYADALESALLNDLQTPTLVNERPTIHVPTATELSDEDFERQLLAQAAPAAAPAGAAGAAAAGTAAGAAVKEFGSGNGAIATLPTVVLPFNAVVKDFVVTQGRYYMDGFDTQTADLSLDATWYDTKLEVQKFTAKHELGAAEIVGSLNFDQYFDLSAKVNAHGATNDTTKTLFEGVLYDLLANAEVSGNLTDLRLKSSLSLGGSTSLKARANVLSSALPMRVSLQAQDFSYPIFAEEPLVNLQRINLKSAGNLEDGVDVSLNSLVSGFDFENVATDLKAQISYEKSHIDHLVIDGLYQKEKLAANVSGDFFYGEIMGADAKIYAEVKDAGFLSPMLKGPLMIDGDLVALLNKKEQGKSALSVASKPVYLENRIPKTSAVLEDFDPDSIEAKLLAQVRTTGEATVITGTDDAATAATDTKSVELAANVSKGADAAAQAMERMRQTQAEALGLGVQSIVDDQVALGSNNAVGPTRHEATPAAVRAVRAGESLSVVRPLRKQRLLAGGVPDEPTDILISQSEYEQALSLEPLTSEVDEQGQPTFLSTIFNQDMPEVMANVRYLKGDLYFNGHKTKLDVQNIVGNLQQGFRVELLEVTQANNTVLAEGQVTERGADLNAIVDIQDFSTLVPSLKGSLVAHLISSGSIHDLNIELMGSAPLIRSGDMRIRKLAFNSAFNMQTRALNFTALADRVRLAKGMAANRQCFIDLSGTPLRHSLSANCGGTTAAFISVDGSLDLAQSDYTANLMELYLSTENAGSLSLSSPVNVYFNFNDQSGELTPVELRGEIGQLNVSQTAFSPFYTKSHITVREFNLSSLKDFFPDSVRMTVPLNVDADVLIRNGDPDITVAVNSDEGVIYSTIGAGIVYDSLDLNAQITKSLMRTTLEMSLLHDRGHILSQVDIIDPMGKGRLGGFFKIDNFDLATISNIGQSFTELTGLTNVDMTFAGDLSQPLVYGSFKSKGTAVPRYDVGQINDFDFDLQLQGNHGALVGNVVLNGQPLKLQGDLDWSEGANGSLVAQARELPVFLVGYGIARTNLDANITLGEVLDIKGKVEIPRAQIQVQNVASSGVSVSGDEIIVPSEGTSALMQKAPSNFKSAMDLQVHLGDEVHFSAMGMVEGRLVGDLAIKKAVTDATMKANGEINIVDGLADVYGRRFNFSTARVIFFDDIANPNLNIEVLADKEYLEDDDVDVGVRVTGTASAPDINLFSKPAMSQNEILSYILYGHGLDKNVLNQESNNSGMLLGLGISGVSGVMSSLASSFGMNNVQFNTQGSGDDTQFSVEGYVSRRLRLSYGYGVFSAVGEFKVRYELIQN</sequence>
<evidence type="ECO:0000256" key="3">
    <source>
        <dbReference type="ARBA" id="ARBA00022989"/>
    </source>
</evidence>
<evidence type="ECO:0000256" key="6">
    <source>
        <dbReference type="SAM" id="Phobius"/>
    </source>
</evidence>
<feature type="compositionally biased region" description="Basic and acidic residues" evidence="5">
    <location>
        <begin position="7"/>
        <end position="16"/>
    </location>
</feature>
<dbReference type="Proteomes" id="UP000886829">
    <property type="component" value="Unassembled WGS sequence"/>
</dbReference>
<gene>
    <name evidence="8" type="ORF">H9850_04810</name>
</gene>
<evidence type="ECO:0000313" key="9">
    <source>
        <dbReference type="Proteomes" id="UP000886829"/>
    </source>
</evidence>
<keyword evidence="2 6" id="KW-0812">Transmembrane</keyword>
<dbReference type="PANTHER" id="PTHR36985:SF1">
    <property type="entry name" value="TRANSLOCATION AND ASSEMBLY MODULE SUBUNIT TAMB"/>
    <property type="match status" value="1"/>
</dbReference>
<keyword evidence="4 6" id="KW-0472">Membrane</keyword>
<feature type="domain" description="Translocation and assembly module TamB C-terminal" evidence="7">
    <location>
        <begin position="1321"/>
        <end position="1638"/>
    </location>
</feature>
<evidence type="ECO:0000256" key="5">
    <source>
        <dbReference type="SAM" id="MobiDB-lite"/>
    </source>
</evidence>
<comment type="subcellular location">
    <subcellularLocation>
        <location evidence="1">Membrane</location>
        <topology evidence="1">Single-pass membrane protein</topology>
    </subcellularLocation>
</comment>
<evidence type="ECO:0000256" key="4">
    <source>
        <dbReference type="ARBA" id="ARBA00023136"/>
    </source>
</evidence>
<dbReference type="GO" id="GO:0097347">
    <property type="term" value="C:TAM protein secretion complex"/>
    <property type="evidence" value="ECO:0007669"/>
    <property type="project" value="TreeGrafter"/>
</dbReference>